<proteinExistence type="predicted"/>
<dbReference type="Proteomes" id="UP001633002">
    <property type="component" value="Unassembled WGS sequence"/>
</dbReference>
<reference evidence="1 2" key="1">
    <citation type="submission" date="2024-09" db="EMBL/GenBank/DDBJ databases">
        <title>Chromosome-scale assembly of Riccia sorocarpa.</title>
        <authorList>
            <person name="Paukszto L."/>
        </authorList>
    </citation>
    <scope>NUCLEOTIDE SEQUENCE [LARGE SCALE GENOMIC DNA]</scope>
    <source>
        <strain evidence="1">LP-2024</strain>
        <tissue evidence="1">Aerial parts of the thallus</tissue>
    </source>
</reference>
<dbReference type="SUPFAM" id="SSF53098">
    <property type="entry name" value="Ribonuclease H-like"/>
    <property type="match status" value="1"/>
</dbReference>
<dbReference type="EMBL" id="JBJQOH010000008">
    <property type="protein sequence ID" value="KAL3675274.1"/>
    <property type="molecule type" value="Genomic_DNA"/>
</dbReference>
<organism evidence="1 2">
    <name type="scientific">Riccia sorocarpa</name>
    <dbReference type="NCBI Taxonomy" id="122646"/>
    <lineage>
        <taxon>Eukaryota</taxon>
        <taxon>Viridiplantae</taxon>
        <taxon>Streptophyta</taxon>
        <taxon>Embryophyta</taxon>
        <taxon>Marchantiophyta</taxon>
        <taxon>Marchantiopsida</taxon>
        <taxon>Marchantiidae</taxon>
        <taxon>Marchantiales</taxon>
        <taxon>Ricciaceae</taxon>
        <taxon>Riccia</taxon>
    </lineage>
</organism>
<dbReference type="InterPro" id="IPR012337">
    <property type="entry name" value="RNaseH-like_sf"/>
</dbReference>
<dbReference type="PANTHER" id="PTHR46880:SF5">
    <property type="entry name" value="DUF4371 DOMAIN-CONTAINING PROTEIN"/>
    <property type="match status" value="1"/>
</dbReference>
<dbReference type="PANTHER" id="PTHR46880">
    <property type="entry name" value="RAS-ASSOCIATING DOMAIN-CONTAINING PROTEIN"/>
    <property type="match status" value="1"/>
</dbReference>
<name>A0ABD3GDP4_9MARC</name>
<evidence type="ECO:0000313" key="2">
    <source>
        <dbReference type="Proteomes" id="UP001633002"/>
    </source>
</evidence>
<accession>A0ABD3GDP4</accession>
<evidence type="ECO:0008006" key="3">
    <source>
        <dbReference type="Google" id="ProtNLM"/>
    </source>
</evidence>
<protein>
    <recommendedName>
        <fullName evidence="3">DUF4371 domain-containing protein</fullName>
    </recommendedName>
</protein>
<keyword evidence="2" id="KW-1185">Reference proteome</keyword>
<dbReference type="AlphaFoldDB" id="A0ABD3GDP4"/>
<sequence>MQFIGTCTTDIPHRLYRDDKACVDFIYYISQVIQVEVLERVRASSFWGLMIDEYIHEWGLDPNKLVGFGSDGASTMLGSKNRVVVRLKRDLNPFLTITHCVAHRTNLASSTAAKESNCKVVSDEVDTILNSVSSYFAHSSKRKAGLHSLQVPSLSDARKSMKRFCKIRWLSRSQAVCTLCDSLESVMVYFKSVVGRKMSLEH</sequence>
<comment type="caution">
    <text evidence="1">The sequence shown here is derived from an EMBL/GenBank/DDBJ whole genome shotgun (WGS) entry which is preliminary data.</text>
</comment>
<evidence type="ECO:0000313" key="1">
    <source>
        <dbReference type="EMBL" id="KAL3675274.1"/>
    </source>
</evidence>
<gene>
    <name evidence="1" type="ORF">R1sor_025222</name>
</gene>